<dbReference type="AlphaFoldDB" id="A0A1X6NAS2"/>
<sequence length="306" mass="34335">MPWPLPVKVWLLIIDELGAQGEYDALEACADAGGGLLKERAKRYIPKEMTFRTPEEVASINVGQRWKGPEEVHIVGGRRGGERLPIPHLATFASRLAGKWTNVNELTIERAEWRVQDLDRASLLLDLGYFNNVRELCHLGDVEVVQNVIDTQTLSAFGLQRRATRLVEIHVQRRTGSLTAHSRFAGLLALTIPFLKTPPRRNVRHLGLQNVTLPTPGVFACLLCGLPDLKRLIIEGPHIHVDMPFSLRLNTLEFGDDFSLLSDLQSLHDLVDFFIQTGTTARLISLIAPLGPDTPQPQHRLKLHRF</sequence>
<evidence type="ECO:0000313" key="2">
    <source>
        <dbReference type="EMBL" id="OSX65739.1"/>
    </source>
</evidence>
<accession>A0A1X6NAS2</accession>
<feature type="chain" id="PRO_5012349335" evidence="1">
    <location>
        <begin position="22"/>
        <end position="306"/>
    </location>
</feature>
<dbReference type="OrthoDB" id="10297729at2759"/>
<dbReference type="Proteomes" id="UP000194127">
    <property type="component" value="Unassembled WGS sequence"/>
</dbReference>
<proteinExistence type="predicted"/>
<name>A0A1X6NAS2_9APHY</name>
<feature type="signal peptide" evidence="1">
    <location>
        <begin position="1"/>
        <end position="21"/>
    </location>
</feature>
<keyword evidence="1" id="KW-0732">Signal</keyword>
<dbReference type="EMBL" id="KZ110592">
    <property type="protein sequence ID" value="OSX65739.1"/>
    <property type="molecule type" value="Genomic_DNA"/>
</dbReference>
<protein>
    <submittedName>
        <fullName evidence="2">Uncharacterized protein</fullName>
    </submittedName>
</protein>
<dbReference type="GeneID" id="36325219"/>
<organism evidence="2 3">
    <name type="scientific">Postia placenta MAD-698-R-SB12</name>
    <dbReference type="NCBI Taxonomy" id="670580"/>
    <lineage>
        <taxon>Eukaryota</taxon>
        <taxon>Fungi</taxon>
        <taxon>Dikarya</taxon>
        <taxon>Basidiomycota</taxon>
        <taxon>Agaricomycotina</taxon>
        <taxon>Agaricomycetes</taxon>
        <taxon>Polyporales</taxon>
        <taxon>Adustoporiaceae</taxon>
        <taxon>Rhodonia</taxon>
    </lineage>
</organism>
<evidence type="ECO:0000313" key="3">
    <source>
        <dbReference type="Proteomes" id="UP000194127"/>
    </source>
</evidence>
<keyword evidence="3" id="KW-1185">Reference proteome</keyword>
<reference evidence="2 3" key="1">
    <citation type="submission" date="2017-04" db="EMBL/GenBank/DDBJ databases">
        <title>Genome Sequence of the Model Brown-Rot Fungus Postia placenta SB12.</title>
        <authorList>
            <consortium name="DOE Joint Genome Institute"/>
            <person name="Gaskell J."/>
            <person name="Kersten P."/>
            <person name="Larrondo L.F."/>
            <person name="Canessa P."/>
            <person name="Martinez D."/>
            <person name="Hibbett D."/>
            <person name="Schmoll M."/>
            <person name="Kubicek C.P."/>
            <person name="Martinez A.T."/>
            <person name="Yadav J."/>
            <person name="Master E."/>
            <person name="Magnuson J.K."/>
            <person name="James T."/>
            <person name="Yaver D."/>
            <person name="Berka R."/>
            <person name="Labutti K."/>
            <person name="Lipzen A."/>
            <person name="Aerts A."/>
            <person name="Barry K."/>
            <person name="Henrissat B."/>
            <person name="Blanchette R."/>
            <person name="Grigoriev I."/>
            <person name="Cullen D."/>
        </authorList>
    </citation>
    <scope>NUCLEOTIDE SEQUENCE [LARGE SCALE GENOMIC DNA]</scope>
    <source>
        <strain evidence="2 3">MAD-698-R-SB12</strain>
    </source>
</reference>
<evidence type="ECO:0000256" key="1">
    <source>
        <dbReference type="SAM" id="SignalP"/>
    </source>
</evidence>
<dbReference type="RefSeq" id="XP_024342533.1">
    <property type="nucleotide sequence ID" value="XM_024480269.1"/>
</dbReference>
<gene>
    <name evidence="2" type="ORF">POSPLADRAFT_1052413</name>
</gene>